<sequence>MELDSAYFRYEVTAYDSSFSEVPTPQADTTADHRDENLKISGSKDFSFDAKQGFDQGLKVDITGEVDGVGIEGNLSDKAAPSTTVPLSEIEKVSLKVFTKNFSGGIGNLTLKLPFGITDDIRGGRLGVHTEDKESYLYGSYAINRGKFMRTQLVGEEGKQSPYFLTGPVVAGSERVYLTQGLEKPLLLNRDVDYQIDYENAIISFTNRNVITAYSRIEVEYQRAIEDYLNTYKQTNGVANFGKINIHGLYRSSSDDKDNPLTFVLSPTEIESLRLAGDSAQVAHTYADTSSEGSYALLDDHFVYLGPGNGDYEVSFFYVGEGNGEYVYDPSLNAFAYQGPNLGNYSPTKALPLPRSEDFIGIGARLFEFFTVQVYGSRLDKNTYSTIDDENNNGYGYHLQMDKTMAFVTLRGKYIRYSDDFFSPTSREDLDYRHIWNTVDTLEELADFSLGLAPREFLKMEFGYGSLNRKHHRKYLTLQPFFFLFGYEGVDSLNRYFASFTKSYTRIQLRGRFEHYGPVRIFNYGAQYNFSRNIGLGVNGGYDRDTLSTGITNTLNLTTPILSFSVGHRSLNDTTFLFGNATINYTHQGLTFFGDLQQSQRYSQKRDEAFEKVEDGKGDYVYDPVTNTYIKKENGDYIRKVYLLPDFTRVITRNFGIEIGYAKPAYDLRGRFYYIDEKDFRSHNEDLAFNFRVARSDIGLNFRQNVQDDARYALAANSLSERAVTLVPSIDAFSGRFEIQTSSERIGESESERRNIYRGEISYDVIERPIVRPKVGYAYSRIYSQYFAELDIQQHAPKTGLLFSLPLKSIKGKIETTAEFVYRLYNIEDIPFFFGANEPQGLTTTLGAFISFGVGVNTIFNLIYRIEFRPNENPNQNLRLQSRIRF</sequence>
<evidence type="ECO:0000256" key="1">
    <source>
        <dbReference type="SAM" id="Phobius"/>
    </source>
</evidence>
<dbReference type="AlphaFoldDB" id="A0A0S8GPQ8"/>
<organism evidence="2 3">
    <name type="scientific">candidate division WOR_3 bacterium SM23_60</name>
    <dbReference type="NCBI Taxonomy" id="1703780"/>
    <lineage>
        <taxon>Bacteria</taxon>
        <taxon>Bacteria division WOR-3</taxon>
    </lineage>
</organism>
<keyword evidence="1" id="KW-0472">Membrane</keyword>
<protein>
    <submittedName>
        <fullName evidence="2">Uncharacterized protein</fullName>
    </submittedName>
</protein>
<comment type="caution">
    <text evidence="2">The sequence shown here is derived from an EMBL/GenBank/DDBJ whole genome shotgun (WGS) entry which is preliminary data.</text>
</comment>
<dbReference type="Proteomes" id="UP000051096">
    <property type="component" value="Unassembled WGS sequence"/>
</dbReference>
<proteinExistence type="predicted"/>
<reference evidence="2 3" key="1">
    <citation type="journal article" date="2015" name="Microbiome">
        <title>Genomic resolution of linkages in carbon, nitrogen, and sulfur cycling among widespread estuary sediment bacteria.</title>
        <authorList>
            <person name="Baker B.J."/>
            <person name="Lazar C.S."/>
            <person name="Teske A.P."/>
            <person name="Dick G.J."/>
        </authorList>
    </citation>
    <scope>NUCLEOTIDE SEQUENCE [LARGE SCALE GENOMIC DNA]</scope>
    <source>
        <strain evidence="2">SM23_60</strain>
    </source>
</reference>
<keyword evidence="1" id="KW-1133">Transmembrane helix</keyword>
<evidence type="ECO:0000313" key="2">
    <source>
        <dbReference type="EMBL" id="KPK73820.1"/>
    </source>
</evidence>
<gene>
    <name evidence="2" type="ORF">AMJ87_00450</name>
</gene>
<dbReference type="EMBL" id="LJUO01000002">
    <property type="protein sequence ID" value="KPK73820.1"/>
    <property type="molecule type" value="Genomic_DNA"/>
</dbReference>
<keyword evidence="1" id="KW-0812">Transmembrane</keyword>
<feature type="transmembrane region" description="Helical" evidence="1">
    <location>
        <begin position="846"/>
        <end position="864"/>
    </location>
</feature>
<accession>A0A0S8GPQ8</accession>
<evidence type="ECO:0000313" key="3">
    <source>
        <dbReference type="Proteomes" id="UP000051096"/>
    </source>
</evidence>
<name>A0A0S8GPQ8_UNCW3</name>